<name>A0A0C3BPY9_SERVB</name>
<organism evidence="1 2">
    <name type="scientific">Serendipita vermifera MAFF 305830</name>
    <dbReference type="NCBI Taxonomy" id="933852"/>
    <lineage>
        <taxon>Eukaryota</taxon>
        <taxon>Fungi</taxon>
        <taxon>Dikarya</taxon>
        <taxon>Basidiomycota</taxon>
        <taxon>Agaricomycotina</taxon>
        <taxon>Agaricomycetes</taxon>
        <taxon>Sebacinales</taxon>
        <taxon>Serendipitaceae</taxon>
        <taxon>Serendipita</taxon>
    </lineage>
</organism>
<dbReference type="EMBL" id="KN824277">
    <property type="protein sequence ID" value="KIM34129.1"/>
    <property type="molecule type" value="Genomic_DNA"/>
</dbReference>
<keyword evidence="2" id="KW-1185">Reference proteome</keyword>
<dbReference type="AlphaFoldDB" id="A0A0C3BPY9"/>
<sequence>MVACYAAPPTQMPAAKDHALLKQPNCLILRDCPESPPRGWREATPPKQAVNRDRTFHSCTGNRPDVSSSDILVVHPRRAGDGSFVHALIRLSRDRFTSSLTVLPVHPLPFAFINSRRRLRRQLAQLHRRRDRLSAL</sequence>
<gene>
    <name evidence="1" type="ORF">M408DRAFT_91026</name>
</gene>
<accession>A0A0C3BPY9</accession>
<evidence type="ECO:0000313" key="1">
    <source>
        <dbReference type="EMBL" id="KIM34129.1"/>
    </source>
</evidence>
<dbReference type="HOGENOM" id="CLU_1876695_0_0_1"/>
<dbReference type="Proteomes" id="UP000054097">
    <property type="component" value="Unassembled WGS sequence"/>
</dbReference>
<evidence type="ECO:0000313" key="2">
    <source>
        <dbReference type="Proteomes" id="UP000054097"/>
    </source>
</evidence>
<reference evidence="1 2" key="1">
    <citation type="submission" date="2014-04" db="EMBL/GenBank/DDBJ databases">
        <authorList>
            <consortium name="DOE Joint Genome Institute"/>
            <person name="Kuo A."/>
            <person name="Zuccaro A."/>
            <person name="Kohler A."/>
            <person name="Nagy L.G."/>
            <person name="Floudas D."/>
            <person name="Copeland A."/>
            <person name="Barry K.W."/>
            <person name="Cichocki N."/>
            <person name="Veneault-Fourrey C."/>
            <person name="LaButti K."/>
            <person name="Lindquist E.A."/>
            <person name="Lipzen A."/>
            <person name="Lundell T."/>
            <person name="Morin E."/>
            <person name="Murat C."/>
            <person name="Sun H."/>
            <person name="Tunlid A."/>
            <person name="Henrissat B."/>
            <person name="Grigoriev I.V."/>
            <person name="Hibbett D.S."/>
            <person name="Martin F."/>
            <person name="Nordberg H.P."/>
            <person name="Cantor M.N."/>
            <person name="Hua S.X."/>
        </authorList>
    </citation>
    <scope>NUCLEOTIDE SEQUENCE [LARGE SCALE GENOMIC DNA]</scope>
    <source>
        <strain evidence="1 2">MAFF 305830</strain>
    </source>
</reference>
<proteinExistence type="predicted"/>
<reference evidence="2" key="2">
    <citation type="submission" date="2015-01" db="EMBL/GenBank/DDBJ databases">
        <title>Evolutionary Origins and Diversification of the Mycorrhizal Mutualists.</title>
        <authorList>
            <consortium name="DOE Joint Genome Institute"/>
            <consortium name="Mycorrhizal Genomics Consortium"/>
            <person name="Kohler A."/>
            <person name="Kuo A."/>
            <person name="Nagy L.G."/>
            <person name="Floudas D."/>
            <person name="Copeland A."/>
            <person name="Barry K.W."/>
            <person name="Cichocki N."/>
            <person name="Veneault-Fourrey C."/>
            <person name="LaButti K."/>
            <person name="Lindquist E.A."/>
            <person name="Lipzen A."/>
            <person name="Lundell T."/>
            <person name="Morin E."/>
            <person name="Murat C."/>
            <person name="Riley R."/>
            <person name="Ohm R."/>
            <person name="Sun H."/>
            <person name="Tunlid A."/>
            <person name="Henrissat B."/>
            <person name="Grigoriev I.V."/>
            <person name="Hibbett D.S."/>
            <person name="Martin F."/>
        </authorList>
    </citation>
    <scope>NUCLEOTIDE SEQUENCE [LARGE SCALE GENOMIC DNA]</scope>
    <source>
        <strain evidence="2">MAFF 305830</strain>
    </source>
</reference>
<protein>
    <submittedName>
        <fullName evidence="1">Uncharacterized protein</fullName>
    </submittedName>
</protein>